<evidence type="ECO:0000313" key="3">
    <source>
        <dbReference type="EMBL" id="CAA9549515.1"/>
    </source>
</evidence>
<protein>
    <recommendedName>
        <fullName evidence="2">Heparinase II/III-like C-terminal domain-containing protein</fullName>
    </recommendedName>
</protein>
<gene>
    <name evidence="3" type="ORF">AVDCRST_MAG18-186</name>
</gene>
<dbReference type="EMBL" id="CADCWN010000015">
    <property type="protein sequence ID" value="CAA9549515.1"/>
    <property type="molecule type" value="Genomic_DNA"/>
</dbReference>
<dbReference type="AlphaFoldDB" id="A0A6J4UFN1"/>
<name>A0A6J4UFN1_9BACT</name>
<feature type="domain" description="Heparinase II/III-like C-terminal" evidence="2">
    <location>
        <begin position="361"/>
        <end position="526"/>
    </location>
</feature>
<comment type="subcellular location">
    <subcellularLocation>
        <location evidence="1">Cell envelope</location>
    </subcellularLocation>
</comment>
<evidence type="ECO:0000259" key="2">
    <source>
        <dbReference type="Pfam" id="PF07940"/>
    </source>
</evidence>
<dbReference type="Gene3D" id="1.50.10.100">
    <property type="entry name" value="Chondroitin AC/alginate lyase"/>
    <property type="match status" value="1"/>
</dbReference>
<dbReference type="SUPFAM" id="SSF48230">
    <property type="entry name" value="Chondroitin AC/alginate lyase"/>
    <property type="match status" value="1"/>
</dbReference>
<dbReference type="GO" id="GO:0030313">
    <property type="term" value="C:cell envelope"/>
    <property type="evidence" value="ECO:0007669"/>
    <property type="project" value="UniProtKB-SubCell"/>
</dbReference>
<reference evidence="3" key="1">
    <citation type="submission" date="2020-02" db="EMBL/GenBank/DDBJ databases">
        <authorList>
            <person name="Meier V. D."/>
        </authorList>
    </citation>
    <scope>NUCLEOTIDE SEQUENCE</scope>
    <source>
        <strain evidence="3">AVDCRST_MAG18</strain>
    </source>
</reference>
<dbReference type="Gene3D" id="2.70.98.70">
    <property type="match status" value="1"/>
</dbReference>
<sequence length="610" mass="66034">MSGDAPDELSPFDQTPAALRRLLAADASPFPEFAAVRADIATFRNAARTRAVLAETAPLLHNLDDIPATTYSRYRAFARTGDRAPYETPYYLRREKLHAAALHLLLGEEAYRDAVHDYLWAICEETTWVTPAHTRLIDLMAAETAFGLAEIVALLGPALDAEVRYRVRDEIERRIFTPFLHGYYDLRWFNGGDNWNGVCAGAIGGTFLYLEPDPERLVRGLTLVLESLRTFVATSFAADGSTTEGVGYWHYGLTYPIIFAELLRGRTAGAIDLLAAPRLRAIAAFPAKMLLSGGHYASFADSAETVPLNPGLIARLAMRTEEPGLLNTLAPPAPLLLNSGISRTLRDLLWWAGERQDAPPLADATLPDSALARLTARTAAGAPIALAVKAGHNDEHHNHNDISSFILHVAGETLLADPGPDHYDRDYFTARRYESPIANSLGHSVPRIGGQLQGTGRAHAGSLTIEAIDGAGRKSVTVEFARAYPVSNLMAARRTLTIESTAGAGATVRLHDQFAFTGAGEEIEEALVTWLPVTVRGAVATVRGQRHQLTLMIEAPADAHFALDQLARGSAASEAPAILQRLRFTLPRAATVEARVRMVITSFADEGGTG</sequence>
<evidence type="ECO:0000256" key="1">
    <source>
        <dbReference type="ARBA" id="ARBA00004196"/>
    </source>
</evidence>
<accession>A0A6J4UFN1</accession>
<dbReference type="GO" id="GO:0016829">
    <property type="term" value="F:lyase activity"/>
    <property type="evidence" value="ECO:0007669"/>
    <property type="project" value="InterPro"/>
</dbReference>
<dbReference type="Pfam" id="PF07940">
    <property type="entry name" value="Hepar_II_III_C"/>
    <property type="match status" value="1"/>
</dbReference>
<dbReference type="InterPro" id="IPR008929">
    <property type="entry name" value="Chondroitin_lyas"/>
</dbReference>
<organism evidence="3">
    <name type="scientific">uncultured Thermomicrobiales bacterium</name>
    <dbReference type="NCBI Taxonomy" id="1645740"/>
    <lineage>
        <taxon>Bacteria</taxon>
        <taxon>Pseudomonadati</taxon>
        <taxon>Thermomicrobiota</taxon>
        <taxon>Thermomicrobia</taxon>
        <taxon>Thermomicrobiales</taxon>
        <taxon>environmental samples</taxon>
    </lineage>
</organism>
<dbReference type="InterPro" id="IPR012480">
    <property type="entry name" value="Hepar_II_III_C"/>
</dbReference>
<proteinExistence type="predicted"/>